<keyword evidence="3" id="KW-1185">Reference proteome</keyword>
<comment type="caution">
    <text evidence="2">The sequence shown here is derived from an EMBL/GenBank/DDBJ whole genome shotgun (WGS) entry which is preliminary data.</text>
</comment>
<evidence type="ECO:0000313" key="2">
    <source>
        <dbReference type="EMBL" id="MFC5368049.1"/>
    </source>
</evidence>
<dbReference type="RefSeq" id="WP_227230286.1">
    <property type="nucleotide sequence ID" value="NZ_JAJCVJ010000002.1"/>
</dbReference>
<dbReference type="InterPro" id="IPR025444">
    <property type="entry name" value="Monooxy_af470"/>
</dbReference>
<reference evidence="2 3" key="1">
    <citation type="journal article" date="2019" name="Int. J. Syst. Evol. Microbiol.">
        <title>The Global Catalogue of Microorganisms (GCM) 10K type strain sequencing project: providing services to taxonomists for standard genome sequencing and annotation.</title>
        <authorList>
            <consortium name="The Broad Institute Genomics Platform"/>
            <consortium name="The Broad Institute Genome Sequencing Center for Infectious Disease"/>
            <person name="Wu L."/>
            <person name="Ma J."/>
        </authorList>
    </citation>
    <scope>NUCLEOTIDE SEQUENCE [LARGE SCALE GENOMIC DNA]</scope>
    <source>
        <strain evidence="2 3">CGMCC 1.12237</strain>
    </source>
</reference>
<organism evidence="2 3">
    <name type="scientific">Salinirubrum litoreum</name>
    <dbReference type="NCBI Taxonomy" id="1126234"/>
    <lineage>
        <taxon>Archaea</taxon>
        <taxon>Methanobacteriati</taxon>
        <taxon>Methanobacteriota</taxon>
        <taxon>Stenosarchaea group</taxon>
        <taxon>Halobacteria</taxon>
        <taxon>Halobacteriales</taxon>
        <taxon>Haloferacaceae</taxon>
        <taxon>Salinirubrum</taxon>
    </lineage>
</organism>
<evidence type="ECO:0000313" key="3">
    <source>
        <dbReference type="Proteomes" id="UP001596201"/>
    </source>
</evidence>
<dbReference type="AlphaFoldDB" id="A0ABD5RDH0"/>
<dbReference type="EMBL" id="JBHSKX010000002">
    <property type="protein sequence ID" value="MFC5368049.1"/>
    <property type="molecule type" value="Genomic_DNA"/>
</dbReference>
<gene>
    <name evidence="2" type="ORF">ACFPJ5_14025</name>
</gene>
<evidence type="ECO:0000256" key="1">
    <source>
        <dbReference type="SAM" id="MobiDB-lite"/>
    </source>
</evidence>
<dbReference type="Pfam" id="PF13826">
    <property type="entry name" value="Monooxy_af470-like"/>
    <property type="match status" value="1"/>
</dbReference>
<accession>A0ABD5RDH0</accession>
<sequence length="175" mass="19359">MTAVDTRRVTADPAESFVVFLIGMRVNRLWKLHRWLPVAAAMPRMLRQLAADPESGLLGTRTTVGWRTITVIQYWDSAASLTEYARDPASEHLPAWVDYNREVGGSGDVGIWHETYRVDPTDTESVYRNMPAFGLGEAVGVREATGDSESAARRLGESDEAGLPVSPDGVLRREE</sequence>
<name>A0ABD5RDH0_9EURY</name>
<proteinExistence type="predicted"/>
<feature type="region of interest" description="Disordered" evidence="1">
    <location>
        <begin position="141"/>
        <end position="175"/>
    </location>
</feature>
<protein>
    <submittedName>
        <fullName evidence="2">DUF4188 domain-containing protein</fullName>
    </submittedName>
</protein>
<dbReference type="Proteomes" id="UP001596201">
    <property type="component" value="Unassembled WGS sequence"/>
</dbReference>